<evidence type="ECO:0000313" key="3">
    <source>
        <dbReference type="Proteomes" id="UP000734854"/>
    </source>
</evidence>
<reference evidence="2 3" key="1">
    <citation type="submission" date="2020-08" db="EMBL/GenBank/DDBJ databases">
        <title>Plant Genome Project.</title>
        <authorList>
            <person name="Zhang R.-G."/>
        </authorList>
    </citation>
    <scope>NUCLEOTIDE SEQUENCE [LARGE SCALE GENOMIC DNA]</scope>
    <source>
        <tissue evidence="2">Rhizome</tissue>
    </source>
</reference>
<evidence type="ECO:0008006" key="4">
    <source>
        <dbReference type="Google" id="ProtNLM"/>
    </source>
</evidence>
<comment type="caution">
    <text evidence="2">The sequence shown here is derived from an EMBL/GenBank/DDBJ whole genome shotgun (WGS) entry which is preliminary data.</text>
</comment>
<evidence type="ECO:0000313" key="2">
    <source>
        <dbReference type="EMBL" id="KAG6519427.1"/>
    </source>
</evidence>
<protein>
    <recommendedName>
        <fullName evidence="4">Charged multivesicular body protein 7</fullName>
    </recommendedName>
</protein>
<feature type="coiled-coil region" evidence="1">
    <location>
        <begin position="319"/>
        <end position="353"/>
    </location>
</feature>
<sequence>MSRVIASSSTVEELVRSEVPDWDDEVTAVARFKAFSGQRTDWESKFVFWRDLIIRVARHLGVCTLRVSEVKNTWFSRGGLTPLCLDRVLQEMYCNGDVLSRQDLIDPSRGHIYRLLRRAGQLVGAFRSSSLIDSVEECLVLKPLLQEYSSNVIKNLSEKHWTSTCVVTMDEFKTACKGSGEASLILSYLCENGKAQYLSIRKEEIIEGVKVSLVPVPVPSVSSLDFDALHLVWTAEKLQRQINVIDSRWELSRKMALTSFKSGNKQAAYRHIRQSKLLSETRSKHTSFLERVEEVLSVIADAESTKKVSEAIQVGVQAIKECNINVEEVLDQLQELDEHIKAQKEVAEVLESTPLQTLDMGDEDIEEEFRKLELEISGEIHPPKLQEPVDQDVNGASSQVFSEILTQDLSKLNLEAA</sequence>
<evidence type="ECO:0000256" key="1">
    <source>
        <dbReference type="SAM" id="Coils"/>
    </source>
</evidence>
<dbReference type="AlphaFoldDB" id="A0A8J5HER1"/>
<dbReference type="PANTHER" id="PTHR22761">
    <property type="entry name" value="CHARGED MULTIVESICULAR BODY PROTEIN"/>
    <property type="match status" value="1"/>
</dbReference>
<gene>
    <name evidence="2" type="ORF">ZIOFF_022921</name>
</gene>
<dbReference type="GO" id="GO:0005771">
    <property type="term" value="C:multivesicular body"/>
    <property type="evidence" value="ECO:0007669"/>
    <property type="project" value="TreeGrafter"/>
</dbReference>
<dbReference type="GO" id="GO:0032511">
    <property type="term" value="P:late endosome to vacuole transport via multivesicular body sorting pathway"/>
    <property type="evidence" value="ECO:0007669"/>
    <property type="project" value="TreeGrafter"/>
</dbReference>
<organism evidence="2 3">
    <name type="scientific">Zingiber officinale</name>
    <name type="common">Ginger</name>
    <name type="synonym">Amomum zingiber</name>
    <dbReference type="NCBI Taxonomy" id="94328"/>
    <lineage>
        <taxon>Eukaryota</taxon>
        <taxon>Viridiplantae</taxon>
        <taxon>Streptophyta</taxon>
        <taxon>Embryophyta</taxon>
        <taxon>Tracheophyta</taxon>
        <taxon>Spermatophyta</taxon>
        <taxon>Magnoliopsida</taxon>
        <taxon>Liliopsida</taxon>
        <taxon>Zingiberales</taxon>
        <taxon>Zingiberaceae</taxon>
        <taxon>Zingiber</taxon>
    </lineage>
</organism>
<dbReference type="GO" id="GO:0000815">
    <property type="term" value="C:ESCRT III complex"/>
    <property type="evidence" value="ECO:0007669"/>
    <property type="project" value="TreeGrafter"/>
</dbReference>
<dbReference type="Pfam" id="PF25880">
    <property type="entry name" value="WHD_CHMP7_1st"/>
    <property type="match status" value="1"/>
</dbReference>
<dbReference type="GO" id="GO:0006900">
    <property type="term" value="P:vesicle budding from membrane"/>
    <property type="evidence" value="ECO:0007669"/>
    <property type="project" value="TreeGrafter"/>
</dbReference>
<dbReference type="GO" id="GO:0009898">
    <property type="term" value="C:cytoplasmic side of plasma membrane"/>
    <property type="evidence" value="ECO:0007669"/>
    <property type="project" value="TreeGrafter"/>
</dbReference>
<dbReference type="InterPro" id="IPR005024">
    <property type="entry name" value="Snf7_fam"/>
</dbReference>
<proteinExistence type="predicted"/>
<name>A0A8J5HER1_ZINOF</name>
<dbReference type="Proteomes" id="UP000734854">
    <property type="component" value="Unassembled WGS sequence"/>
</dbReference>
<dbReference type="EMBL" id="JACMSC010000006">
    <property type="protein sequence ID" value="KAG6519427.1"/>
    <property type="molecule type" value="Genomic_DNA"/>
</dbReference>
<dbReference type="OrthoDB" id="10250120at2759"/>
<dbReference type="Pfam" id="PF03357">
    <property type="entry name" value="Snf7"/>
    <property type="match status" value="1"/>
</dbReference>
<accession>A0A8J5HER1</accession>
<dbReference type="PANTHER" id="PTHR22761:SF7">
    <property type="entry name" value="SNF7 FAMILY PROTEIN"/>
    <property type="match status" value="1"/>
</dbReference>
<keyword evidence="1" id="KW-0175">Coiled coil</keyword>
<keyword evidence="3" id="KW-1185">Reference proteome</keyword>